<gene>
    <name evidence="2" type="ORF">ATANTOWER_004734</name>
</gene>
<proteinExistence type="predicted"/>
<keyword evidence="3" id="KW-1185">Reference proteome</keyword>
<name>A0ABU7B1D6_9TELE</name>
<protein>
    <submittedName>
        <fullName evidence="2">Uncharacterized protein</fullName>
    </submittedName>
</protein>
<reference evidence="2 3" key="1">
    <citation type="submission" date="2021-07" db="EMBL/GenBank/DDBJ databases">
        <authorList>
            <person name="Palmer J.M."/>
        </authorList>
    </citation>
    <scope>NUCLEOTIDE SEQUENCE [LARGE SCALE GENOMIC DNA]</scope>
    <source>
        <strain evidence="2 3">AT_MEX2019</strain>
        <tissue evidence="2">Muscle</tissue>
    </source>
</reference>
<comment type="caution">
    <text evidence="2">The sequence shown here is derived from an EMBL/GenBank/DDBJ whole genome shotgun (WGS) entry which is preliminary data.</text>
</comment>
<sequence>MSICHQRDISPLCPSVQFRWGPAWKSMMGVFHNQVLRCASRTLCPQGLSGEGASPPPDAARQQDGIATAA</sequence>
<dbReference type="EMBL" id="JAHUTI010039490">
    <property type="protein sequence ID" value="MED6244326.1"/>
    <property type="molecule type" value="Genomic_DNA"/>
</dbReference>
<organism evidence="2 3">
    <name type="scientific">Ataeniobius toweri</name>
    <dbReference type="NCBI Taxonomy" id="208326"/>
    <lineage>
        <taxon>Eukaryota</taxon>
        <taxon>Metazoa</taxon>
        <taxon>Chordata</taxon>
        <taxon>Craniata</taxon>
        <taxon>Vertebrata</taxon>
        <taxon>Euteleostomi</taxon>
        <taxon>Actinopterygii</taxon>
        <taxon>Neopterygii</taxon>
        <taxon>Teleostei</taxon>
        <taxon>Neoteleostei</taxon>
        <taxon>Acanthomorphata</taxon>
        <taxon>Ovalentaria</taxon>
        <taxon>Atherinomorphae</taxon>
        <taxon>Cyprinodontiformes</taxon>
        <taxon>Goodeidae</taxon>
        <taxon>Ataeniobius</taxon>
    </lineage>
</organism>
<dbReference type="Proteomes" id="UP001345963">
    <property type="component" value="Unassembled WGS sequence"/>
</dbReference>
<feature type="region of interest" description="Disordered" evidence="1">
    <location>
        <begin position="47"/>
        <end position="70"/>
    </location>
</feature>
<accession>A0ABU7B1D6</accession>
<evidence type="ECO:0000313" key="2">
    <source>
        <dbReference type="EMBL" id="MED6244326.1"/>
    </source>
</evidence>
<evidence type="ECO:0000256" key="1">
    <source>
        <dbReference type="SAM" id="MobiDB-lite"/>
    </source>
</evidence>
<evidence type="ECO:0000313" key="3">
    <source>
        <dbReference type="Proteomes" id="UP001345963"/>
    </source>
</evidence>